<dbReference type="PROSITE" id="PS00107">
    <property type="entry name" value="PROTEIN_KINASE_ATP"/>
    <property type="match status" value="1"/>
</dbReference>
<feature type="region of interest" description="Disordered" evidence="8">
    <location>
        <begin position="266"/>
        <end position="311"/>
    </location>
</feature>
<accession>A0A9W8I1D3</accession>
<feature type="binding site" evidence="7">
    <location>
        <position position="410"/>
    </location>
    <ligand>
        <name>ATP</name>
        <dbReference type="ChEBI" id="CHEBI:30616"/>
    </ligand>
</feature>
<keyword evidence="3 10" id="KW-0808">Transferase</keyword>
<feature type="compositionally biased region" description="Polar residues" evidence="8">
    <location>
        <begin position="1096"/>
        <end position="1105"/>
    </location>
</feature>
<dbReference type="InterPro" id="IPR000719">
    <property type="entry name" value="Prot_kinase_dom"/>
</dbReference>
<dbReference type="PANTHER" id="PTHR24346:SF82">
    <property type="entry name" value="KP78A-RELATED"/>
    <property type="match status" value="1"/>
</dbReference>
<dbReference type="OrthoDB" id="942095at2759"/>
<feature type="compositionally biased region" description="Polar residues" evidence="8">
    <location>
        <begin position="31"/>
        <end position="58"/>
    </location>
</feature>
<feature type="compositionally biased region" description="Polar residues" evidence="8">
    <location>
        <begin position="68"/>
        <end position="88"/>
    </location>
</feature>
<feature type="region of interest" description="Disordered" evidence="8">
    <location>
        <begin position="1"/>
        <end position="113"/>
    </location>
</feature>
<name>A0A9W8I1D3_9FUNG</name>
<dbReference type="GO" id="GO:0004674">
    <property type="term" value="F:protein serine/threonine kinase activity"/>
    <property type="evidence" value="ECO:0007669"/>
    <property type="project" value="UniProtKB-KW"/>
</dbReference>
<evidence type="ECO:0000256" key="7">
    <source>
        <dbReference type="PROSITE-ProRule" id="PRU10141"/>
    </source>
</evidence>
<feature type="region of interest" description="Disordered" evidence="8">
    <location>
        <begin position="992"/>
        <end position="1011"/>
    </location>
</feature>
<feature type="region of interest" description="Disordered" evidence="8">
    <location>
        <begin position="327"/>
        <end position="354"/>
    </location>
</feature>
<feature type="region of interest" description="Disordered" evidence="8">
    <location>
        <begin position="125"/>
        <end position="165"/>
    </location>
</feature>
<dbReference type="GO" id="GO:0005524">
    <property type="term" value="F:ATP binding"/>
    <property type="evidence" value="ECO:0007669"/>
    <property type="project" value="UniProtKB-UniRule"/>
</dbReference>
<dbReference type="Gene3D" id="1.10.510.10">
    <property type="entry name" value="Transferase(Phosphotransferase) domain 1"/>
    <property type="match status" value="1"/>
</dbReference>
<reference evidence="10" key="1">
    <citation type="submission" date="2022-07" db="EMBL/GenBank/DDBJ databases">
        <title>Phylogenomic reconstructions and comparative analyses of Kickxellomycotina fungi.</title>
        <authorList>
            <person name="Reynolds N.K."/>
            <person name="Stajich J.E."/>
            <person name="Barry K."/>
            <person name="Grigoriev I.V."/>
            <person name="Crous P."/>
            <person name="Smith M.E."/>
        </authorList>
    </citation>
    <scope>NUCLEOTIDE SEQUENCE</scope>
    <source>
        <strain evidence="10">NRRL 1565</strain>
    </source>
</reference>
<dbReference type="PROSITE" id="PS00108">
    <property type="entry name" value="PROTEIN_KINASE_ST"/>
    <property type="match status" value="1"/>
</dbReference>
<feature type="domain" description="Protein kinase" evidence="9">
    <location>
        <begin position="381"/>
        <end position="686"/>
    </location>
</feature>
<sequence>MPSLSVPAPNIPSNNRDDDDDDIVLAELVSHQITQKNVPAQQRETTTEMIAMQRQPSRPVTPPAMQASPRQRISASSDQPQSGTSRSSQADDDDESQHAGQPPRRGRSLMFKPLLDVSAVGTLIDTISKGDQREVPQPPQAPNRQDGNSGKSSVNGAPAPPPRRKILGSLRRATAIARVGRSRSERFKTGRVRRQHSQHVKAIFQRNGPGAAPRSHIRQRPQSHEIRPIETIQGDDDDDNAVGAVLLPPPPKHVRRAGTVNVVSRASRLSQRRRRSIRRLQATPNETGEQMAVEPPEPAPAEPTPTEPATEPTIAPQAGFQAAAAVMAAATSAPPQKEQQPEPHNHLPQTDEQVPGYTPIAVSLKSTRSRQFLLNTPLGEFEVLRTVGQGSYGKVKLMRSTLTNTQFAVKIIKRYPPHKHRRQHAEYRKAKTLDRRVVREANLAAILGQLHPHIVELHDFRVTDTHFYLFYAYVSGVTLAEQVGQGGLPENDARSIFKSVAETIHFCHQYSVIHRDIKLENVLIDSGEDSTAWAQQSGSGSSRPRGLWANRSSSSTSALPGSPEAGLDGRVKLIDFGLANFFDGHSLMDTFCGSLPYTAPEILRGDAYVGPEVDVWSLGVLLYVMMTGHFPFEDPAQPRNYDRIMAGDFALPASMSRALQELLVRMLEPAPLRRISMLEVLRHPWLASQQPAGVCCTLHAPAAPAGIHTRRTLTLPGPRASRLAAREAALCLGRSVEDVVRAIDSALAAGTPMPPADHSSGSASAPWSLLAPVHQWPLGGGSRDQPASELREVANSPYVSVYALVLQQIAMRRYYLDLPAAEVSAASSACASSASSHQLLRRPLPRSVPATGPRGLRGLLPQEPEQHETAAAVADVENMRAVPNTGSLEVEPQSRTLVSRLAAQLGSLASLAAGLLGGESSNVNSSSRVAAGKSSTRRGGMVHELPESLIPPAYVQPLSSAAEQGNGIGQQSMPLLPHKKHSAGHSRRTLFSAARRRPKPQHSDTPALSNEPTIRSIGALEDIHERIALPVELSSASGVRVLGLLSALLGAHEITHTFVETQQVPMQRALDSSMFSLKTIAALMSRDARRRPPQENPQLCGTSLQNNSSAMFTDAFTSQDMLAALSDDHSNPPPPPSLRQSSRVHGNGGLRARLHDALARPRERLAQKMPGHLRNITRPQQTTRGIPPIVHPHLAPNPAPEPRRRNHCAEQLQMSSIVATVPVKHATSVILAQYSPSLNRWRETEVVEYYSCAVRIELVRIASVHLRQRYALLVTRMTGHLGKFDLFRAFLCRIVAALPTLTPVVLPNPPPPTYTTLQDSVAYSLNQATRV</sequence>
<keyword evidence="6 7" id="KW-0067">ATP-binding</keyword>
<dbReference type="GO" id="GO:0035556">
    <property type="term" value="P:intracellular signal transduction"/>
    <property type="evidence" value="ECO:0007669"/>
    <property type="project" value="TreeGrafter"/>
</dbReference>
<evidence type="ECO:0000256" key="5">
    <source>
        <dbReference type="ARBA" id="ARBA00022777"/>
    </source>
</evidence>
<organism evidence="10 11">
    <name type="scientific">Coemansia guatemalensis</name>
    <dbReference type="NCBI Taxonomy" id="2761395"/>
    <lineage>
        <taxon>Eukaryota</taxon>
        <taxon>Fungi</taxon>
        <taxon>Fungi incertae sedis</taxon>
        <taxon>Zoopagomycota</taxon>
        <taxon>Kickxellomycotina</taxon>
        <taxon>Kickxellomycetes</taxon>
        <taxon>Kickxellales</taxon>
        <taxon>Kickxellaceae</taxon>
        <taxon>Coemansia</taxon>
    </lineage>
</organism>
<proteinExistence type="inferred from homology"/>
<feature type="compositionally biased region" description="Low complexity" evidence="8">
    <location>
        <begin position="327"/>
        <end position="336"/>
    </location>
</feature>
<dbReference type="EC" id="2.7.11.1" evidence="10"/>
<protein>
    <submittedName>
        <fullName evidence="10">Serine/threonine-protein kinase</fullName>
        <ecNumber evidence="10">2.7.11.1</ecNumber>
    </submittedName>
</protein>
<dbReference type="Pfam" id="PF00069">
    <property type="entry name" value="Pkinase"/>
    <property type="match status" value="1"/>
</dbReference>
<dbReference type="EMBL" id="JANBUO010000202">
    <property type="protein sequence ID" value="KAJ2806311.1"/>
    <property type="molecule type" value="Genomic_DNA"/>
</dbReference>
<keyword evidence="5 10" id="KW-0418">Kinase</keyword>
<evidence type="ECO:0000256" key="1">
    <source>
        <dbReference type="ARBA" id="ARBA00010791"/>
    </source>
</evidence>
<comment type="similarity">
    <text evidence="1">Belongs to the protein kinase superfamily. CAMK Ser/Thr protein kinase family. NIM1 subfamily.</text>
</comment>
<dbReference type="SUPFAM" id="SSF56112">
    <property type="entry name" value="Protein kinase-like (PK-like)"/>
    <property type="match status" value="1"/>
</dbReference>
<keyword evidence="11" id="KW-1185">Reference proteome</keyword>
<feature type="region of interest" description="Disordered" evidence="8">
    <location>
        <begin position="1086"/>
        <end position="1105"/>
    </location>
</feature>
<keyword evidence="2" id="KW-0723">Serine/threonine-protein kinase</keyword>
<dbReference type="PANTHER" id="PTHR24346">
    <property type="entry name" value="MAP/MICROTUBULE AFFINITY-REGULATING KINASE"/>
    <property type="match status" value="1"/>
</dbReference>
<comment type="caution">
    <text evidence="10">The sequence shown here is derived from an EMBL/GenBank/DDBJ whole genome shotgun (WGS) entry which is preliminary data.</text>
</comment>
<dbReference type="InterPro" id="IPR008271">
    <property type="entry name" value="Ser/Thr_kinase_AS"/>
</dbReference>
<dbReference type="PROSITE" id="PS50011">
    <property type="entry name" value="PROTEIN_KINASE_DOM"/>
    <property type="match status" value="1"/>
</dbReference>
<dbReference type="GO" id="GO:0005737">
    <property type="term" value="C:cytoplasm"/>
    <property type="evidence" value="ECO:0007669"/>
    <property type="project" value="TreeGrafter"/>
</dbReference>
<evidence type="ECO:0000256" key="3">
    <source>
        <dbReference type="ARBA" id="ARBA00022679"/>
    </source>
</evidence>
<feature type="compositionally biased region" description="Pro residues" evidence="8">
    <location>
        <begin position="295"/>
        <end position="306"/>
    </location>
</feature>
<evidence type="ECO:0000256" key="4">
    <source>
        <dbReference type="ARBA" id="ARBA00022741"/>
    </source>
</evidence>
<evidence type="ECO:0000313" key="10">
    <source>
        <dbReference type="EMBL" id="KAJ2806311.1"/>
    </source>
</evidence>
<feature type="compositionally biased region" description="Polar residues" evidence="8">
    <location>
        <begin position="142"/>
        <end position="155"/>
    </location>
</feature>
<dbReference type="Proteomes" id="UP001140094">
    <property type="component" value="Unassembled WGS sequence"/>
</dbReference>
<feature type="compositionally biased region" description="Low complexity" evidence="8">
    <location>
        <begin position="920"/>
        <end position="931"/>
    </location>
</feature>
<gene>
    <name evidence="10" type="primary">KIN2_1</name>
    <name evidence="10" type="ORF">H4R20_001736</name>
</gene>
<dbReference type="InterPro" id="IPR011009">
    <property type="entry name" value="Kinase-like_dom_sf"/>
</dbReference>
<keyword evidence="4 7" id="KW-0547">Nucleotide-binding</keyword>
<feature type="region of interest" description="Disordered" evidence="8">
    <location>
        <begin position="533"/>
        <end position="563"/>
    </location>
</feature>
<feature type="region of interest" description="Disordered" evidence="8">
    <location>
        <begin position="836"/>
        <end position="860"/>
    </location>
</feature>
<feature type="region of interest" description="Disordered" evidence="8">
    <location>
        <begin position="1124"/>
        <end position="1147"/>
    </location>
</feature>
<evidence type="ECO:0000256" key="8">
    <source>
        <dbReference type="SAM" id="MobiDB-lite"/>
    </source>
</evidence>
<evidence type="ECO:0000256" key="6">
    <source>
        <dbReference type="ARBA" id="ARBA00022840"/>
    </source>
</evidence>
<evidence type="ECO:0000256" key="2">
    <source>
        <dbReference type="ARBA" id="ARBA00022527"/>
    </source>
</evidence>
<feature type="region of interest" description="Disordered" evidence="8">
    <location>
        <begin position="920"/>
        <end position="939"/>
    </location>
</feature>
<dbReference type="GO" id="GO:0000226">
    <property type="term" value="P:microtubule cytoskeleton organization"/>
    <property type="evidence" value="ECO:0007669"/>
    <property type="project" value="TreeGrafter"/>
</dbReference>
<dbReference type="InterPro" id="IPR017441">
    <property type="entry name" value="Protein_kinase_ATP_BS"/>
</dbReference>
<evidence type="ECO:0000259" key="9">
    <source>
        <dbReference type="PROSITE" id="PS50011"/>
    </source>
</evidence>
<dbReference type="SMART" id="SM00220">
    <property type="entry name" value="S_TKc"/>
    <property type="match status" value="1"/>
</dbReference>
<evidence type="ECO:0000313" key="11">
    <source>
        <dbReference type="Proteomes" id="UP001140094"/>
    </source>
</evidence>